<organism evidence="2 3">
    <name type="scientific">Candidatus Fonsibacter lacus</name>
    <dbReference type="NCBI Taxonomy" id="2576439"/>
    <lineage>
        <taxon>Bacteria</taxon>
        <taxon>Pseudomonadati</taxon>
        <taxon>Pseudomonadota</taxon>
        <taxon>Alphaproteobacteria</taxon>
        <taxon>Candidatus Pelagibacterales</taxon>
        <taxon>Candidatus Pelagibacterales incertae sedis</taxon>
        <taxon>Candidatus Fonsibacter</taxon>
    </lineage>
</organism>
<feature type="transmembrane region" description="Helical" evidence="1">
    <location>
        <begin position="103"/>
        <end position="125"/>
    </location>
</feature>
<keyword evidence="1" id="KW-1133">Transmembrane helix</keyword>
<dbReference type="EMBL" id="RFXN01000040">
    <property type="protein sequence ID" value="NBR93961.1"/>
    <property type="molecule type" value="Genomic_DNA"/>
</dbReference>
<proteinExistence type="predicted"/>
<dbReference type="AlphaFoldDB" id="A0A965GCI4"/>
<feature type="transmembrane region" description="Helical" evidence="1">
    <location>
        <begin position="36"/>
        <end position="56"/>
    </location>
</feature>
<evidence type="ECO:0000256" key="1">
    <source>
        <dbReference type="SAM" id="Phobius"/>
    </source>
</evidence>
<sequence length="217" mass="24518">MESKNRHKSAELRWPVLLAVLVIITLQLLLPQQLGFINLKILCAVELVIALIIFVVNPRRITEHKHQIWILGISLNTLMSIVNVLTLIRLFDLLLNRVFTDPIQVLFSGGNIWISNVIIFSLWYWEFDSGGAGKRAAGGNGIPDFMFAQTENPHLAPTGWRPHYVDYLYFSLTNSSAFSPTDVLPLARWAKLLMGLQSMTSLFTVILIIARAINTLH</sequence>
<evidence type="ECO:0000313" key="2">
    <source>
        <dbReference type="EMBL" id="NBR93961.1"/>
    </source>
</evidence>
<keyword evidence="1" id="KW-0472">Membrane</keyword>
<name>A0A965GCI4_9PROT</name>
<feature type="transmembrane region" description="Helical" evidence="1">
    <location>
        <begin position="12"/>
        <end position="30"/>
    </location>
</feature>
<feature type="transmembrane region" description="Helical" evidence="1">
    <location>
        <begin position="192"/>
        <end position="213"/>
    </location>
</feature>
<protein>
    <recommendedName>
        <fullName evidence="4">DUF1345 domain-containing protein</fullName>
    </recommendedName>
</protein>
<feature type="transmembrane region" description="Helical" evidence="1">
    <location>
        <begin position="68"/>
        <end position="91"/>
    </location>
</feature>
<gene>
    <name evidence="2" type="ORF">EBT44_03865</name>
</gene>
<reference evidence="2" key="1">
    <citation type="submission" date="2018-10" db="EMBL/GenBank/DDBJ databases">
        <title>Iterative Subtractive Binning of Freshwater Chronoseries Metagenomes Recovers Nearly Complete Genomes from over Four Hundred Novel Species.</title>
        <authorList>
            <person name="Rodriguez-R L.M."/>
            <person name="Tsementzi D."/>
            <person name="Luo C."/>
            <person name="Konstantinidis K.T."/>
        </authorList>
    </citation>
    <scope>NUCLEOTIDE SEQUENCE</scope>
    <source>
        <strain evidence="2">WB5_2A_028</strain>
    </source>
</reference>
<evidence type="ECO:0008006" key="4">
    <source>
        <dbReference type="Google" id="ProtNLM"/>
    </source>
</evidence>
<accession>A0A965GCI4</accession>
<keyword evidence="1" id="KW-0812">Transmembrane</keyword>
<comment type="caution">
    <text evidence="2">The sequence shown here is derived from an EMBL/GenBank/DDBJ whole genome shotgun (WGS) entry which is preliminary data.</text>
</comment>
<evidence type="ECO:0000313" key="3">
    <source>
        <dbReference type="Proteomes" id="UP000740727"/>
    </source>
</evidence>
<dbReference type="Proteomes" id="UP000740727">
    <property type="component" value="Unassembled WGS sequence"/>
</dbReference>